<evidence type="ECO:0000256" key="3">
    <source>
        <dbReference type="ARBA" id="ARBA00021114"/>
    </source>
</evidence>
<dbReference type="InterPro" id="IPR045324">
    <property type="entry name" value="Small_multidrug_res"/>
</dbReference>
<comment type="subcellular location">
    <subcellularLocation>
        <location evidence="1">Cell inner membrane</location>
        <topology evidence="1">Multi-pass membrane protein</topology>
    </subcellularLocation>
    <subcellularLocation>
        <location evidence="9">Cell membrane</location>
        <topology evidence="9">Multi-pass membrane protein</topology>
    </subcellularLocation>
</comment>
<dbReference type="Proteomes" id="UP000199664">
    <property type="component" value="Unassembled WGS sequence"/>
</dbReference>
<proteinExistence type="inferred from homology"/>
<evidence type="ECO:0000256" key="1">
    <source>
        <dbReference type="ARBA" id="ARBA00004429"/>
    </source>
</evidence>
<feature type="transmembrane region" description="Helical" evidence="10">
    <location>
        <begin position="39"/>
        <end position="59"/>
    </location>
</feature>
<dbReference type="Gene3D" id="1.10.3730.20">
    <property type="match status" value="1"/>
</dbReference>
<dbReference type="NCBIfam" id="NF007934">
    <property type="entry name" value="PRK10650.1"/>
    <property type="match status" value="1"/>
</dbReference>
<dbReference type="GO" id="GO:0015199">
    <property type="term" value="F:amino-acid betaine transmembrane transporter activity"/>
    <property type="evidence" value="ECO:0007669"/>
    <property type="project" value="TreeGrafter"/>
</dbReference>
<evidence type="ECO:0000256" key="4">
    <source>
        <dbReference type="ARBA" id="ARBA00022475"/>
    </source>
</evidence>
<keyword evidence="12" id="KW-1185">Reference proteome</keyword>
<feature type="transmembrane region" description="Helical" evidence="10">
    <location>
        <begin position="12"/>
        <end position="32"/>
    </location>
</feature>
<keyword evidence="7 10" id="KW-1133">Transmembrane helix</keyword>
<keyword evidence="6 9" id="KW-0812">Transmembrane</keyword>
<evidence type="ECO:0000313" key="12">
    <source>
        <dbReference type="Proteomes" id="UP000199664"/>
    </source>
</evidence>
<dbReference type="STRING" id="1036779.SAMN04515666_101867"/>
<comment type="subunit">
    <text evidence="2">Forms a complex with MdtJ.</text>
</comment>
<protein>
    <recommendedName>
        <fullName evidence="3">Spermidine export protein MdtI</fullName>
    </recommendedName>
</protein>
<dbReference type="GO" id="GO:0005886">
    <property type="term" value="C:plasma membrane"/>
    <property type="evidence" value="ECO:0007669"/>
    <property type="project" value="UniProtKB-SubCell"/>
</dbReference>
<dbReference type="PANTHER" id="PTHR30561">
    <property type="entry name" value="SMR FAMILY PROTON-DEPENDENT DRUG EFFLUX TRANSPORTER SUGE"/>
    <property type="match status" value="1"/>
</dbReference>
<dbReference type="GO" id="GO:0015220">
    <property type="term" value="F:choline transmembrane transporter activity"/>
    <property type="evidence" value="ECO:0007669"/>
    <property type="project" value="TreeGrafter"/>
</dbReference>
<evidence type="ECO:0000313" key="11">
    <source>
        <dbReference type="EMBL" id="SEK57659.1"/>
    </source>
</evidence>
<dbReference type="GO" id="GO:0031460">
    <property type="term" value="P:glycine betaine transport"/>
    <property type="evidence" value="ECO:0007669"/>
    <property type="project" value="TreeGrafter"/>
</dbReference>
<keyword evidence="4" id="KW-1003">Cell membrane</keyword>
<name>A0A1H7I551_9HYPH</name>
<evidence type="ECO:0000256" key="5">
    <source>
        <dbReference type="ARBA" id="ARBA00022519"/>
    </source>
</evidence>
<dbReference type="PANTHER" id="PTHR30561:SF6">
    <property type="entry name" value="SPERMIDINE EXPORT PROTEIN MDTI"/>
    <property type="match status" value="1"/>
</dbReference>
<organism evidence="11 12">
    <name type="scientific">Bosea lupini</name>
    <dbReference type="NCBI Taxonomy" id="1036779"/>
    <lineage>
        <taxon>Bacteria</taxon>
        <taxon>Pseudomonadati</taxon>
        <taxon>Pseudomonadota</taxon>
        <taxon>Alphaproteobacteria</taxon>
        <taxon>Hyphomicrobiales</taxon>
        <taxon>Boseaceae</taxon>
        <taxon>Bosea</taxon>
    </lineage>
</organism>
<reference evidence="12" key="1">
    <citation type="submission" date="2016-10" db="EMBL/GenBank/DDBJ databases">
        <authorList>
            <person name="Varghese N."/>
            <person name="Submissions S."/>
        </authorList>
    </citation>
    <scope>NUCLEOTIDE SEQUENCE [LARGE SCALE GENOMIC DNA]</scope>
    <source>
        <strain evidence="12">LMG 26383,CCUG 61248,R- 45681</strain>
    </source>
</reference>
<accession>A0A1H7I551</accession>
<dbReference type="AlphaFoldDB" id="A0A1H7I551"/>
<evidence type="ECO:0000256" key="6">
    <source>
        <dbReference type="ARBA" id="ARBA00022692"/>
    </source>
</evidence>
<dbReference type="InterPro" id="IPR037185">
    <property type="entry name" value="EmrE-like"/>
</dbReference>
<feature type="transmembrane region" description="Helical" evidence="10">
    <location>
        <begin position="65"/>
        <end position="87"/>
    </location>
</feature>
<dbReference type="GO" id="GO:0015297">
    <property type="term" value="F:antiporter activity"/>
    <property type="evidence" value="ECO:0007669"/>
    <property type="project" value="TreeGrafter"/>
</dbReference>
<dbReference type="GO" id="GO:1903711">
    <property type="term" value="P:spermidine transmembrane transport"/>
    <property type="evidence" value="ECO:0007669"/>
    <property type="project" value="TreeGrafter"/>
</dbReference>
<dbReference type="RefSeq" id="WP_091830040.1">
    <property type="nucleotide sequence ID" value="NZ_FOAN01000001.1"/>
</dbReference>
<dbReference type="EMBL" id="FOAN01000001">
    <property type="protein sequence ID" value="SEK57659.1"/>
    <property type="molecule type" value="Genomic_DNA"/>
</dbReference>
<evidence type="ECO:0000256" key="7">
    <source>
        <dbReference type="ARBA" id="ARBA00022989"/>
    </source>
</evidence>
<evidence type="ECO:0000256" key="9">
    <source>
        <dbReference type="RuleBase" id="RU003942"/>
    </source>
</evidence>
<sequence>MTFAASAQAFALAWLGLAVILEVIGTSLLKISDGLKRRLVGALGVLCVVGAFAALAQAIRGMDLSVAYAVWGGVGLVLTAVVGALAFGQRIRPAGWLGIALVVAGVVALKLF</sequence>
<dbReference type="Pfam" id="PF00893">
    <property type="entry name" value="Multi_Drug_Res"/>
    <property type="match status" value="1"/>
</dbReference>
<gene>
    <name evidence="11" type="ORF">SAMN04515666_101867</name>
</gene>
<keyword evidence="5" id="KW-0997">Cell inner membrane</keyword>
<dbReference type="InterPro" id="IPR000390">
    <property type="entry name" value="Small_drug/metabolite_transptr"/>
</dbReference>
<comment type="similarity">
    <text evidence="9">Belongs to the drug/metabolite transporter (DMT) superfamily. Small multidrug resistance (SMR) (TC 2.A.7.1) family.</text>
</comment>
<keyword evidence="8 10" id="KW-0472">Membrane</keyword>
<evidence type="ECO:0000256" key="2">
    <source>
        <dbReference type="ARBA" id="ARBA00011359"/>
    </source>
</evidence>
<feature type="transmembrane region" description="Helical" evidence="10">
    <location>
        <begin position="94"/>
        <end position="111"/>
    </location>
</feature>
<evidence type="ECO:0000256" key="10">
    <source>
        <dbReference type="SAM" id="Phobius"/>
    </source>
</evidence>
<evidence type="ECO:0000256" key="8">
    <source>
        <dbReference type="ARBA" id="ARBA00023136"/>
    </source>
</evidence>
<dbReference type="SUPFAM" id="SSF103481">
    <property type="entry name" value="Multidrug resistance efflux transporter EmrE"/>
    <property type="match status" value="1"/>
</dbReference>